<comment type="caution">
    <text evidence="2">The sequence shown here is derived from an EMBL/GenBank/DDBJ whole genome shotgun (WGS) entry which is preliminary data.</text>
</comment>
<reference evidence="2" key="1">
    <citation type="submission" date="2020-06" db="EMBL/GenBank/DDBJ databases">
        <authorList>
            <consortium name="Plant Systems Biology data submission"/>
        </authorList>
    </citation>
    <scope>NUCLEOTIDE SEQUENCE</scope>
    <source>
        <strain evidence="2">D6</strain>
    </source>
</reference>
<dbReference type="InterPro" id="IPR000157">
    <property type="entry name" value="TIR_dom"/>
</dbReference>
<dbReference type="PROSITE" id="PS50104">
    <property type="entry name" value="TIR"/>
    <property type="match status" value="1"/>
</dbReference>
<dbReference type="Pfam" id="PF13676">
    <property type="entry name" value="TIR_2"/>
    <property type="match status" value="1"/>
</dbReference>
<dbReference type="AlphaFoldDB" id="A0A9N8EN88"/>
<feature type="domain" description="TIR" evidence="1">
    <location>
        <begin position="14"/>
        <end position="150"/>
    </location>
</feature>
<gene>
    <name evidence="2" type="ORF">SEMRO_1375_G267410.1</name>
</gene>
<proteinExistence type="predicted"/>
<dbReference type="InterPro" id="IPR035897">
    <property type="entry name" value="Toll_tir_struct_dom_sf"/>
</dbReference>
<evidence type="ECO:0000259" key="1">
    <source>
        <dbReference type="PROSITE" id="PS50104"/>
    </source>
</evidence>
<protein>
    <recommendedName>
        <fullName evidence="1">TIR domain-containing protein</fullName>
    </recommendedName>
</protein>
<keyword evidence="3" id="KW-1185">Reference proteome</keyword>
<evidence type="ECO:0000313" key="2">
    <source>
        <dbReference type="EMBL" id="CAB9523089.1"/>
    </source>
</evidence>
<dbReference type="GO" id="GO:0007165">
    <property type="term" value="P:signal transduction"/>
    <property type="evidence" value="ECO:0007669"/>
    <property type="project" value="InterPro"/>
</dbReference>
<organism evidence="2 3">
    <name type="scientific">Seminavis robusta</name>
    <dbReference type="NCBI Taxonomy" id="568900"/>
    <lineage>
        <taxon>Eukaryota</taxon>
        <taxon>Sar</taxon>
        <taxon>Stramenopiles</taxon>
        <taxon>Ochrophyta</taxon>
        <taxon>Bacillariophyta</taxon>
        <taxon>Bacillariophyceae</taxon>
        <taxon>Bacillariophycidae</taxon>
        <taxon>Naviculales</taxon>
        <taxon>Naviculaceae</taxon>
        <taxon>Seminavis</taxon>
    </lineage>
</organism>
<dbReference type="Gene3D" id="3.40.50.10140">
    <property type="entry name" value="Toll/interleukin-1 receptor homology (TIR) domain"/>
    <property type="match status" value="1"/>
</dbReference>
<sequence length="333" mass="37684">MSSSMDDNIGDNVGKNQIFISHDSRDRELVHVIAETLKRVSQESVRVWFSSDESTPTGGMSPGSIWLDEIRLQILKSKLMIVVLTPLSLDRPWLSFETGYASATEGCNVVPVCVGIDKKDISFPLAMYQCYQLVDYESLKRFVALILAQYDIPFDEEVVKPILREAIPKLIQAMAPPYGMETDQEEPTELAQVKEHIDLQFADLKGRISALNKKSDSGELMIPLNSFSYSVEFQIDFPLLKRTVYLEMDPDTTVQTVLDNAYGMLANHLKPWTYLTCWIIQSRTSGRNLVIREIADMVPAQVVFTDGSKWKIMPLKRPWNGADARSSLFYGVE</sequence>
<dbReference type="EMBL" id="CAICTM010001373">
    <property type="protein sequence ID" value="CAB9523089.1"/>
    <property type="molecule type" value="Genomic_DNA"/>
</dbReference>
<dbReference type="SUPFAM" id="SSF52200">
    <property type="entry name" value="Toll/Interleukin receptor TIR domain"/>
    <property type="match status" value="1"/>
</dbReference>
<dbReference type="Proteomes" id="UP001153069">
    <property type="component" value="Unassembled WGS sequence"/>
</dbReference>
<accession>A0A9N8EN88</accession>
<name>A0A9N8EN88_9STRA</name>
<evidence type="ECO:0000313" key="3">
    <source>
        <dbReference type="Proteomes" id="UP001153069"/>
    </source>
</evidence>